<evidence type="ECO:0000256" key="1">
    <source>
        <dbReference type="SAM" id="Phobius"/>
    </source>
</evidence>
<keyword evidence="3" id="KW-0808">Transferase</keyword>
<feature type="transmembrane region" description="Helical" evidence="1">
    <location>
        <begin position="84"/>
        <end position="102"/>
    </location>
</feature>
<keyword evidence="1" id="KW-0812">Transmembrane</keyword>
<evidence type="ECO:0000313" key="4">
    <source>
        <dbReference type="Proteomes" id="UP000184287"/>
    </source>
</evidence>
<organism evidence="3 4">
    <name type="scientific">Pedobacter caeni</name>
    <dbReference type="NCBI Taxonomy" id="288992"/>
    <lineage>
        <taxon>Bacteria</taxon>
        <taxon>Pseudomonadati</taxon>
        <taxon>Bacteroidota</taxon>
        <taxon>Sphingobacteriia</taxon>
        <taxon>Sphingobacteriales</taxon>
        <taxon>Sphingobacteriaceae</taxon>
        <taxon>Pedobacter</taxon>
    </lineage>
</organism>
<feature type="transmembrane region" description="Helical" evidence="1">
    <location>
        <begin position="258"/>
        <end position="274"/>
    </location>
</feature>
<gene>
    <name evidence="3" type="ORF">SAMN04488522_11050</name>
</gene>
<dbReference type="Pfam" id="PF01757">
    <property type="entry name" value="Acyl_transf_3"/>
    <property type="match status" value="1"/>
</dbReference>
<dbReference type="GO" id="GO:0000271">
    <property type="term" value="P:polysaccharide biosynthetic process"/>
    <property type="evidence" value="ECO:0007669"/>
    <property type="project" value="TreeGrafter"/>
</dbReference>
<dbReference type="STRING" id="288992.SAMN04488522_11050"/>
<feature type="domain" description="Acyltransferase 3" evidence="2">
    <location>
        <begin position="7"/>
        <end position="335"/>
    </location>
</feature>
<dbReference type="EMBL" id="FQUQ01000010">
    <property type="protein sequence ID" value="SHH04065.1"/>
    <property type="molecule type" value="Genomic_DNA"/>
</dbReference>
<accession>A0A1M5PQE9</accession>
<evidence type="ECO:0000259" key="2">
    <source>
        <dbReference type="Pfam" id="PF01757"/>
    </source>
</evidence>
<reference evidence="4" key="1">
    <citation type="submission" date="2016-11" db="EMBL/GenBank/DDBJ databases">
        <authorList>
            <person name="Varghese N."/>
            <person name="Submissions S."/>
        </authorList>
    </citation>
    <scope>NUCLEOTIDE SEQUENCE [LARGE SCALE GENOMIC DNA]</scope>
    <source>
        <strain evidence="4">DSM 16990</strain>
    </source>
</reference>
<dbReference type="InterPro" id="IPR050879">
    <property type="entry name" value="Acyltransferase_3"/>
</dbReference>
<dbReference type="InterPro" id="IPR002656">
    <property type="entry name" value="Acyl_transf_3_dom"/>
</dbReference>
<keyword evidence="1" id="KW-0472">Membrane</keyword>
<feature type="transmembrane region" description="Helical" evidence="1">
    <location>
        <begin position="198"/>
        <end position="219"/>
    </location>
</feature>
<keyword evidence="4" id="KW-1185">Reference proteome</keyword>
<proteinExistence type="predicted"/>
<sequence length="358" mass="41165">MDSKTRIYSLDYLRGLMASSIMIFHFCTWQIGEFSSSHILGKLGIYGVSIFYILSGLTLYKVYYKKFNAPTLAIDVKHFFIKRVFRIIPLLSLVSIITFFAGKHHDIERLLLNITGLFGFIAPEKYVAVGAWSIGNELVFYAFFPIVIILLKRHIKLFFLFCALMMVLSLIFSAYLLNPASPLGEPNQWKLYVNPFNQFYLFLSGIIIGYLIDQSKFAFLKTLETRTQSFLIIIVVFILVVIPVSGGEIMLVTGYNRIIFSILSILLSGLFYVYRGSFGSLINGFLKLTGDISYSIYLLHPLCFFFLQRLLKINSMWIIPVSIILTYISSYLIYRFFESVFVKLGNRLCSKQTDKQLI</sequence>
<dbReference type="AlphaFoldDB" id="A0A1M5PQE9"/>
<keyword evidence="3" id="KW-0378">Hydrolase</keyword>
<evidence type="ECO:0000313" key="3">
    <source>
        <dbReference type="EMBL" id="SHH04065.1"/>
    </source>
</evidence>
<dbReference type="PANTHER" id="PTHR23028">
    <property type="entry name" value="ACETYLTRANSFERASE"/>
    <property type="match status" value="1"/>
</dbReference>
<dbReference type="GO" id="GO:0016020">
    <property type="term" value="C:membrane"/>
    <property type="evidence" value="ECO:0007669"/>
    <property type="project" value="TreeGrafter"/>
</dbReference>
<feature type="transmembrane region" description="Helical" evidence="1">
    <location>
        <begin position="317"/>
        <end position="337"/>
    </location>
</feature>
<feature type="transmembrane region" description="Helical" evidence="1">
    <location>
        <begin position="43"/>
        <end position="63"/>
    </location>
</feature>
<feature type="transmembrane region" description="Helical" evidence="1">
    <location>
        <begin position="231"/>
        <end position="252"/>
    </location>
</feature>
<name>A0A1M5PQE9_9SPHI</name>
<dbReference type="GO" id="GO:0016787">
    <property type="term" value="F:hydrolase activity"/>
    <property type="evidence" value="ECO:0007669"/>
    <property type="project" value="UniProtKB-KW"/>
</dbReference>
<feature type="transmembrane region" description="Helical" evidence="1">
    <location>
        <begin position="294"/>
        <end position="311"/>
    </location>
</feature>
<dbReference type="OrthoDB" id="290051at2"/>
<feature type="transmembrane region" description="Helical" evidence="1">
    <location>
        <begin position="12"/>
        <end position="31"/>
    </location>
</feature>
<dbReference type="PANTHER" id="PTHR23028:SF53">
    <property type="entry name" value="ACYL_TRANSF_3 DOMAIN-CONTAINING PROTEIN"/>
    <property type="match status" value="1"/>
</dbReference>
<dbReference type="GO" id="GO:0016747">
    <property type="term" value="F:acyltransferase activity, transferring groups other than amino-acyl groups"/>
    <property type="evidence" value="ECO:0007669"/>
    <property type="project" value="InterPro"/>
</dbReference>
<dbReference type="RefSeq" id="WP_073239016.1">
    <property type="nucleotide sequence ID" value="NZ_FQUQ01000010.1"/>
</dbReference>
<protein>
    <submittedName>
        <fullName evidence="3">Peptidoglycan/LPS O-acetylase OafA/YrhL, contains acyltransferase and SGNH-hydrolase domains</fullName>
    </submittedName>
</protein>
<dbReference type="Proteomes" id="UP000184287">
    <property type="component" value="Unassembled WGS sequence"/>
</dbReference>
<feature type="transmembrane region" description="Helical" evidence="1">
    <location>
        <begin position="126"/>
        <end position="151"/>
    </location>
</feature>
<keyword evidence="3" id="KW-0012">Acyltransferase</keyword>
<feature type="transmembrane region" description="Helical" evidence="1">
    <location>
        <begin position="158"/>
        <end position="178"/>
    </location>
</feature>
<keyword evidence="1" id="KW-1133">Transmembrane helix</keyword>